<comment type="caution">
    <text evidence="1">The sequence shown here is derived from an EMBL/GenBank/DDBJ whole genome shotgun (WGS) entry which is preliminary data.</text>
</comment>
<accession>A0ABD0RG05</accession>
<name>A0ABD0RG05_CIRMR</name>
<dbReference type="Proteomes" id="UP001529510">
    <property type="component" value="Unassembled WGS sequence"/>
</dbReference>
<evidence type="ECO:0000313" key="2">
    <source>
        <dbReference type="Proteomes" id="UP001529510"/>
    </source>
</evidence>
<sequence>LTAEGLEFIAAFFGQGPPIRPFDRYVKQPITVRFVQRHVSGRGNVPTTTDRRATSQSA</sequence>
<feature type="non-terminal residue" evidence="1">
    <location>
        <position position="1"/>
    </location>
</feature>
<protein>
    <submittedName>
        <fullName evidence="1">Uncharacterized protein</fullName>
    </submittedName>
</protein>
<gene>
    <name evidence="1" type="ORF">M9458_005999</name>
</gene>
<keyword evidence="2" id="KW-1185">Reference proteome</keyword>
<dbReference type="AlphaFoldDB" id="A0ABD0RG05"/>
<reference evidence="1 2" key="1">
    <citation type="submission" date="2024-05" db="EMBL/GenBank/DDBJ databases">
        <title>Genome sequencing and assembly of Indian major carp, Cirrhinus mrigala (Hamilton, 1822).</title>
        <authorList>
            <person name="Mohindra V."/>
            <person name="Chowdhury L.M."/>
            <person name="Lal K."/>
            <person name="Jena J.K."/>
        </authorList>
    </citation>
    <scope>NUCLEOTIDE SEQUENCE [LARGE SCALE GENOMIC DNA]</scope>
    <source>
        <strain evidence="1">CM1030</strain>
        <tissue evidence="1">Blood</tissue>
    </source>
</reference>
<dbReference type="EMBL" id="JAMKFB020000003">
    <property type="protein sequence ID" value="KAL0197459.1"/>
    <property type="molecule type" value="Genomic_DNA"/>
</dbReference>
<proteinExistence type="predicted"/>
<evidence type="ECO:0000313" key="1">
    <source>
        <dbReference type="EMBL" id="KAL0197459.1"/>
    </source>
</evidence>
<organism evidence="1 2">
    <name type="scientific">Cirrhinus mrigala</name>
    <name type="common">Mrigala</name>
    <dbReference type="NCBI Taxonomy" id="683832"/>
    <lineage>
        <taxon>Eukaryota</taxon>
        <taxon>Metazoa</taxon>
        <taxon>Chordata</taxon>
        <taxon>Craniata</taxon>
        <taxon>Vertebrata</taxon>
        <taxon>Euteleostomi</taxon>
        <taxon>Actinopterygii</taxon>
        <taxon>Neopterygii</taxon>
        <taxon>Teleostei</taxon>
        <taxon>Ostariophysi</taxon>
        <taxon>Cypriniformes</taxon>
        <taxon>Cyprinidae</taxon>
        <taxon>Labeoninae</taxon>
        <taxon>Labeonini</taxon>
        <taxon>Cirrhinus</taxon>
    </lineage>
</organism>